<dbReference type="AlphaFoldDB" id="A0A518J0Y9"/>
<dbReference type="Proteomes" id="UP000316770">
    <property type="component" value="Chromosome"/>
</dbReference>
<gene>
    <name evidence="1" type="ORF">Mal33_50360</name>
</gene>
<proteinExistence type="predicted"/>
<reference evidence="1 2" key="1">
    <citation type="submission" date="2019-02" db="EMBL/GenBank/DDBJ databases">
        <title>Deep-cultivation of Planctomycetes and their phenomic and genomic characterization uncovers novel biology.</title>
        <authorList>
            <person name="Wiegand S."/>
            <person name="Jogler M."/>
            <person name="Boedeker C."/>
            <person name="Pinto D."/>
            <person name="Vollmers J."/>
            <person name="Rivas-Marin E."/>
            <person name="Kohn T."/>
            <person name="Peeters S.H."/>
            <person name="Heuer A."/>
            <person name="Rast P."/>
            <person name="Oberbeckmann S."/>
            <person name="Bunk B."/>
            <person name="Jeske O."/>
            <person name="Meyerdierks A."/>
            <person name="Storesund J.E."/>
            <person name="Kallscheuer N."/>
            <person name="Luecker S."/>
            <person name="Lage O.M."/>
            <person name="Pohl T."/>
            <person name="Merkel B.J."/>
            <person name="Hornburger P."/>
            <person name="Mueller R.-W."/>
            <person name="Bruemmer F."/>
            <person name="Labrenz M."/>
            <person name="Spormann A.M."/>
            <person name="Op den Camp H."/>
            <person name="Overmann J."/>
            <person name="Amann R."/>
            <person name="Jetten M.S.M."/>
            <person name="Mascher T."/>
            <person name="Medema M.H."/>
            <person name="Devos D.P."/>
            <person name="Kaster A.-K."/>
            <person name="Ovreas L."/>
            <person name="Rohde M."/>
            <person name="Galperin M.Y."/>
            <person name="Jogler C."/>
        </authorList>
    </citation>
    <scope>NUCLEOTIDE SEQUENCE [LARGE SCALE GENOMIC DNA]</scope>
    <source>
        <strain evidence="1 2">Mal33</strain>
    </source>
</reference>
<evidence type="ECO:0000313" key="1">
    <source>
        <dbReference type="EMBL" id="QDV59011.1"/>
    </source>
</evidence>
<protein>
    <submittedName>
        <fullName evidence="1">Uncharacterized protein</fullName>
    </submittedName>
</protein>
<name>A0A518J0Y9_9BACT</name>
<evidence type="ECO:0000313" key="2">
    <source>
        <dbReference type="Proteomes" id="UP000316770"/>
    </source>
</evidence>
<sequence>MLACVKIRQAVTDFLVGLRMAHLLYGAFLDQAMKRSANGLDVWAAIRIGGFKKTLNIVNSHDPVAWDECCHEVDKLLFPFGFWPDCYRLPDKPLFHRCDFGDGLAVLCSDFVKLAVASFFG</sequence>
<keyword evidence="2" id="KW-1185">Reference proteome</keyword>
<organism evidence="1 2">
    <name type="scientific">Rosistilla oblonga</name>
    <dbReference type="NCBI Taxonomy" id="2527990"/>
    <lineage>
        <taxon>Bacteria</taxon>
        <taxon>Pseudomonadati</taxon>
        <taxon>Planctomycetota</taxon>
        <taxon>Planctomycetia</taxon>
        <taxon>Pirellulales</taxon>
        <taxon>Pirellulaceae</taxon>
        <taxon>Rosistilla</taxon>
    </lineage>
</organism>
<accession>A0A518J0Y9</accession>
<dbReference type="EMBL" id="CP036318">
    <property type="protein sequence ID" value="QDV59011.1"/>
    <property type="molecule type" value="Genomic_DNA"/>
</dbReference>